<feature type="region of interest" description="Disordered" evidence="1">
    <location>
        <begin position="472"/>
        <end position="494"/>
    </location>
</feature>
<dbReference type="GeneID" id="108733690"/>
<organism evidence="4 5">
    <name type="scientific">Agrilus planipennis</name>
    <name type="common">Emerald ash borer</name>
    <name type="synonym">Agrilus marcopoli</name>
    <dbReference type="NCBI Taxonomy" id="224129"/>
    <lineage>
        <taxon>Eukaryota</taxon>
        <taxon>Metazoa</taxon>
        <taxon>Ecdysozoa</taxon>
        <taxon>Arthropoda</taxon>
        <taxon>Hexapoda</taxon>
        <taxon>Insecta</taxon>
        <taxon>Pterygota</taxon>
        <taxon>Neoptera</taxon>
        <taxon>Endopterygota</taxon>
        <taxon>Coleoptera</taxon>
        <taxon>Polyphaga</taxon>
        <taxon>Elateriformia</taxon>
        <taxon>Buprestoidea</taxon>
        <taxon>Buprestidae</taxon>
        <taxon>Agrilinae</taxon>
        <taxon>Agrilus</taxon>
    </lineage>
</organism>
<dbReference type="STRING" id="224129.A0A1W4W8Z9"/>
<keyword evidence="2" id="KW-0812">Transmembrane</keyword>
<reference evidence="5" key="1">
    <citation type="submission" date="2025-08" db="UniProtKB">
        <authorList>
            <consortium name="RefSeq"/>
        </authorList>
    </citation>
    <scope>IDENTIFICATION</scope>
    <source>
        <tissue evidence="5">Entire body</tissue>
    </source>
</reference>
<keyword evidence="4" id="KW-1185">Reference proteome</keyword>
<dbReference type="Proteomes" id="UP000192223">
    <property type="component" value="Unplaced"/>
</dbReference>
<proteinExistence type="predicted"/>
<evidence type="ECO:0000313" key="5">
    <source>
        <dbReference type="RefSeq" id="XP_018320471.1"/>
    </source>
</evidence>
<sequence length="494" mass="54402">MAGIGNMMAMLRRSLVCLAMMMSCMTIFIGGEQDVGSPLRVAQCRATCLERFSNDGPNGESMCLQGPDCFMCWENCELLQSNFQVWGAMCEEKEICFPGCQEACKFHAEAATRGQQVQPVIHTKGEGVIRVMGPLARWPRPSSANPTTPLVYVVMRKSQSGPWRQIIQTLDLTTRVPLNSDQPGSMLRVLVVDPQGLVTIYSPDETSIQKKKGKTINTEIKATTSKSTNADEPWVLREVSLIHQKVLVIGEIAWEPKAIRGVYLVTWEVDGGGLKGNLFTDSTTVTLSLWPDTVYHIQVELVSRTPGVDNLKSQMMDLDTGRAQKVSTESQEDLNMITGEEEGVDFNSPLLSVLVGAVRGEKTKRAWQNLEIILGSSVAIILFSLLMLVAYWRCRSPSGVAINNMITGSTSFRSHKLVEDYTGYSGFQPVMMPVDTVCAKTNYPTAQTPTSPALGPPAVGFSGIANFNQRCSTEEQQKDDEEKFGKNVRSEVHV</sequence>
<evidence type="ECO:0000256" key="2">
    <source>
        <dbReference type="SAM" id="Phobius"/>
    </source>
</evidence>
<evidence type="ECO:0000313" key="4">
    <source>
        <dbReference type="Proteomes" id="UP000192223"/>
    </source>
</evidence>
<dbReference type="RefSeq" id="XP_018320471.1">
    <property type="nucleotide sequence ID" value="XM_018464969.2"/>
</dbReference>
<keyword evidence="2" id="KW-0472">Membrane</keyword>
<dbReference type="AlphaFoldDB" id="A0A1W4W8Z9"/>
<name>A0A1W4W8Z9_AGRPL</name>
<keyword evidence="3" id="KW-0732">Signal</keyword>
<dbReference type="OrthoDB" id="8195614at2759"/>
<feature type="signal peptide" evidence="3">
    <location>
        <begin position="1"/>
        <end position="26"/>
    </location>
</feature>
<keyword evidence="2" id="KW-1133">Transmembrane helix</keyword>
<gene>
    <name evidence="5" type="primary">LOC108733690</name>
</gene>
<feature type="chain" id="PRO_5010706208" evidence="3">
    <location>
        <begin position="27"/>
        <end position="494"/>
    </location>
</feature>
<dbReference type="KEGG" id="apln:108733690"/>
<evidence type="ECO:0000256" key="3">
    <source>
        <dbReference type="SAM" id="SignalP"/>
    </source>
</evidence>
<evidence type="ECO:0000256" key="1">
    <source>
        <dbReference type="SAM" id="MobiDB-lite"/>
    </source>
</evidence>
<dbReference type="InParanoid" id="A0A1W4W8Z9"/>
<feature type="transmembrane region" description="Helical" evidence="2">
    <location>
        <begin position="372"/>
        <end position="392"/>
    </location>
</feature>
<accession>A0A1W4W8Z9</accession>
<protein>
    <submittedName>
        <fullName evidence="5">Uncharacterized protein LOC108733690 isoform X1</fullName>
    </submittedName>
</protein>